<dbReference type="Proteomes" id="UP001054945">
    <property type="component" value="Unassembled WGS sequence"/>
</dbReference>
<keyword evidence="2" id="KW-1185">Reference proteome</keyword>
<dbReference type="AlphaFoldDB" id="A0AAV4TST6"/>
<evidence type="ECO:0000313" key="2">
    <source>
        <dbReference type="Proteomes" id="UP001054945"/>
    </source>
</evidence>
<comment type="caution">
    <text evidence="1">The sequence shown here is derived from an EMBL/GenBank/DDBJ whole genome shotgun (WGS) entry which is preliminary data.</text>
</comment>
<reference evidence="1 2" key="1">
    <citation type="submission" date="2021-06" db="EMBL/GenBank/DDBJ databases">
        <title>Caerostris extrusa draft genome.</title>
        <authorList>
            <person name="Kono N."/>
            <person name="Arakawa K."/>
        </authorList>
    </citation>
    <scope>NUCLEOTIDE SEQUENCE [LARGE SCALE GENOMIC DNA]</scope>
</reference>
<proteinExistence type="predicted"/>
<accession>A0AAV4TST6</accession>
<evidence type="ECO:0000313" key="1">
    <source>
        <dbReference type="EMBL" id="GIY49144.1"/>
    </source>
</evidence>
<gene>
    <name evidence="1" type="ORF">CEXT_371281</name>
</gene>
<name>A0AAV4TST6_CAEEX</name>
<dbReference type="EMBL" id="BPLR01011801">
    <property type="protein sequence ID" value="GIY49144.1"/>
    <property type="molecule type" value="Genomic_DNA"/>
</dbReference>
<organism evidence="1 2">
    <name type="scientific">Caerostris extrusa</name>
    <name type="common">Bark spider</name>
    <name type="synonym">Caerostris bankana</name>
    <dbReference type="NCBI Taxonomy" id="172846"/>
    <lineage>
        <taxon>Eukaryota</taxon>
        <taxon>Metazoa</taxon>
        <taxon>Ecdysozoa</taxon>
        <taxon>Arthropoda</taxon>
        <taxon>Chelicerata</taxon>
        <taxon>Arachnida</taxon>
        <taxon>Araneae</taxon>
        <taxon>Araneomorphae</taxon>
        <taxon>Entelegynae</taxon>
        <taxon>Araneoidea</taxon>
        <taxon>Araneidae</taxon>
        <taxon>Caerostris</taxon>
    </lineage>
</organism>
<protein>
    <submittedName>
        <fullName evidence="1">Uncharacterized protein</fullName>
    </submittedName>
</protein>
<sequence>MSPEWRLQYTTGSQCSINGRPLMHSVDKTSNFRIDLTFEKPLRNPPRPKLKSPETFQFNIRNYISRRVGSGIKSNSIRQEGRISSSAESSQSARAIRIMSPEWRLQLYYRQPMLY</sequence>